<dbReference type="Proteomes" id="UP000887013">
    <property type="component" value="Unassembled WGS sequence"/>
</dbReference>
<evidence type="ECO:0000313" key="2">
    <source>
        <dbReference type="Proteomes" id="UP000887013"/>
    </source>
</evidence>
<dbReference type="SUPFAM" id="SSF53098">
    <property type="entry name" value="Ribonuclease H-like"/>
    <property type="match status" value="1"/>
</dbReference>
<dbReference type="GO" id="GO:0003676">
    <property type="term" value="F:nucleic acid binding"/>
    <property type="evidence" value="ECO:0007669"/>
    <property type="project" value="InterPro"/>
</dbReference>
<name>A0A8X6P1Q7_NEPPI</name>
<dbReference type="InterPro" id="IPR012337">
    <property type="entry name" value="RNaseH-like_sf"/>
</dbReference>
<reference evidence="1" key="1">
    <citation type="submission" date="2020-08" db="EMBL/GenBank/DDBJ databases">
        <title>Multicomponent nature underlies the extraordinary mechanical properties of spider dragline silk.</title>
        <authorList>
            <person name="Kono N."/>
            <person name="Nakamura H."/>
            <person name="Mori M."/>
            <person name="Yoshida Y."/>
            <person name="Ohtoshi R."/>
            <person name="Malay A.D."/>
            <person name="Moran D.A.P."/>
            <person name="Tomita M."/>
            <person name="Numata K."/>
            <person name="Arakawa K."/>
        </authorList>
    </citation>
    <scope>NUCLEOTIDE SEQUENCE</scope>
</reference>
<dbReference type="Gene3D" id="3.30.420.10">
    <property type="entry name" value="Ribonuclease H-like superfamily/Ribonuclease H"/>
    <property type="match status" value="1"/>
</dbReference>
<gene>
    <name evidence="1" type="ORF">NPIL_183021</name>
</gene>
<dbReference type="EMBL" id="BMAW01111219">
    <property type="protein sequence ID" value="GFT46896.1"/>
    <property type="molecule type" value="Genomic_DNA"/>
</dbReference>
<keyword evidence="2" id="KW-1185">Reference proteome</keyword>
<comment type="caution">
    <text evidence="1">The sequence shown here is derived from an EMBL/GenBank/DDBJ whole genome shotgun (WGS) entry which is preliminary data.</text>
</comment>
<organism evidence="1 2">
    <name type="scientific">Nephila pilipes</name>
    <name type="common">Giant wood spider</name>
    <name type="synonym">Nephila maculata</name>
    <dbReference type="NCBI Taxonomy" id="299642"/>
    <lineage>
        <taxon>Eukaryota</taxon>
        <taxon>Metazoa</taxon>
        <taxon>Ecdysozoa</taxon>
        <taxon>Arthropoda</taxon>
        <taxon>Chelicerata</taxon>
        <taxon>Arachnida</taxon>
        <taxon>Araneae</taxon>
        <taxon>Araneomorphae</taxon>
        <taxon>Entelegynae</taxon>
        <taxon>Araneoidea</taxon>
        <taxon>Nephilidae</taxon>
        <taxon>Nephila</taxon>
    </lineage>
</organism>
<evidence type="ECO:0000313" key="1">
    <source>
        <dbReference type="EMBL" id="GFT46896.1"/>
    </source>
</evidence>
<evidence type="ECO:0008006" key="3">
    <source>
        <dbReference type="Google" id="ProtNLM"/>
    </source>
</evidence>
<dbReference type="OrthoDB" id="7554985at2759"/>
<accession>A0A8X6P1Q7</accession>
<protein>
    <recommendedName>
        <fullName evidence="3">RNase H type-1 domain-containing protein</fullName>
    </recommendedName>
</protein>
<sequence>MTMDGPVTKEASPNALRIVLNIRNIFHSLRWKTRNYPFSHLTTSVRNDTSETFVQFSDSVPLLKALSNKQENLCVLRGKVLLKEFNGKVSFQWIPSHCGLRGNETPDCLAKKGIAALQKCCRYMPLCTAILEIMRIIKQSFHHTTSLAHNNKSWSVLRGVYCLLDSTPSAAVLSFLSRHYLLRVNIINAAICVLCYSRQANTGAHLDECSLSNLSCIVKKNIGDLIA</sequence>
<proteinExistence type="predicted"/>
<dbReference type="InterPro" id="IPR036397">
    <property type="entry name" value="RNaseH_sf"/>
</dbReference>
<dbReference type="AlphaFoldDB" id="A0A8X6P1Q7"/>